<name>A0A0G4HJX6_9ALVE</name>
<feature type="compositionally biased region" description="Acidic residues" evidence="13">
    <location>
        <begin position="251"/>
        <end position="260"/>
    </location>
</feature>
<feature type="region of interest" description="Disordered" evidence="13">
    <location>
        <begin position="233"/>
        <end position="313"/>
    </location>
</feature>
<gene>
    <name evidence="14" type="ORF">Cvel_28318</name>
</gene>
<protein>
    <recommendedName>
        <fullName evidence="3">Small RNA 2'-O-methyltransferase</fullName>
        <ecNumber evidence="11">2.1.1.386</ecNumber>
    </recommendedName>
</protein>
<comment type="catalytic activity">
    <reaction evidence="12">
        <text>small RNA 3'-end nucleotide + S-adenosyl-L-methionine = small RNA 3'-end 2'-O-methylnucleotide + S-adenosyl-L-homocysteine + H(+)</text>
        <dbReference type="Rhea" id="RHEA:37887"/>
        <dbReference type="Rhea" id="RHEA-COMP:10415"/>
        <dbReference type="Rhea" id="RHEA-COMP:10416"/>
        <dbReference type="ChEBI" id="CHEBI:15378"/>
        <dbReference type="ChEBI" id="CHEBI:57856"/>
        <dbReference type="ChEBI" id="CHEBI:59789"/>
        <dbReference type="ChEBI" id="CHEBI:74896"/>
        <dbReference type="ChEBI" id="CHEBI:74898"/>
        <dbReference type="EC" id="2.1.1.386"/>
    </reaction>
</comment>
<evidence type="ECO:0000313" key="14">
    <source>
        <dbReference type="EMBL" id="CEM44384.1"/>
    </source>
</evidence>
<evidence type="ECO:0000256" key="12">
    <source>
        <dbReference type="ARBA" id="ARBA00048418"/>
    </source>
</evidence>
<evidence type="ECO:0000256" key="10">
    <source>
        <dbReference type="ARBA" id="ARBA00023158"/>
    </source>
</evidence>
<evidence type="ECO:0000256" key="3">
    <source>
        <dbReference type="ARBA" id="ARBA00021330"/>
    </source>
</evidence>
<dbReference type="GO" id="GO:0030422">
    <property type="term" value="P:siRNA processing"/>
    <property type="evidence" value="ECO:0007669"/>
    <property type="project" value="TreeGrafter"/>
</dbReference>
<comment type="similarity">
    <text evidence="2">Belongs to the methyltransferase superfamily. HEN1 family.</text>
</comment>
<dbReference type="PANTHER" id="PTHR21404">
    <property type="entry name" value="HEN1"/>
    <property type="match status" value="1"/>
</dbReference>
<comment type="cofactor">
    <cofactor evidence="1">
        <name>Mg(2+)</name>
        <dbReference type="ChEBI" id="CHEBI:18420"/>
    </cofactor>
</comment>
<keyword evidence="9" id="KW-0694">RNA-binding</keyword>
<evidence type="ECO:0000256" key="11">
    <source>
        <dbReference type="ARBA" id="ARBA00035025"/>
    </source>
</evidence>
<evidence type="ECO:0000256" key="7">
    <source>
        <dbReference type="ARBA" id="ARBA00022723"/>
    </source>
</evidence>
<dbReference type="AlphaFoldDB" id="A0A0G4HJX6"/>
<keyword evidence="5" id="KW-0808">Transferase</keyword>
<evidence type="ECO:0000256" key="13">
    <source>
        <dbReference type="SAM" id="MobiDB-lite"/>
    </source>
</evidence>
<keyword evidence="6" id="KW-0949">S-adenosyl-L-methionine</keyword>
<evidence type="ECO:0000256" key="5">
    <source>
        <dbReference type="ARBA" id="ARBA00022679"/>
    </source>
</evidence>
<dbReference type="EC" id="2.1.1.386" evidence="11"/>
<dbReference type="InterPro" id="IPR026610">
    <property type="entry name" value="Hen1"/>
</dbReference>
<dbReference type="GO" id="GO:0090486">
    <property type="term" value="F:small RNA 2'-O-methyltransferase activity"/>
    <property type="evidence" value="ECO:0007669"/>
    <property type="project" value="UniProtKB-EC"/>
</dbReference>
<keyword evidence="10" id="KW-0943">RNA-mediated gene silencing</keyword>
<evidence type="ECO:0000256" key="8">
    <source>
        <dbReference type="ARBA" id="ARBA00022842"/>
    </source>
</evidence>
<dbReference type="GO" id="GO:0001510">
    <property type="term" value="P:RNA methylation"/>
    <property type="evidence" value="ECO:0007669"/>
    <property type="project" value="InterPro"/>
</dbReference>
<dbReference type="GO" id="GO:0005737">
    <property type="term" value="C:cytoplasm"/>
    <property type="evidence" value="ECO:0007669"/>
    <property type="project" value="TreeGrafter"/>
</dbReference>
<feature type="compositionally biased region" description="Basic and acidic residues" evidence="13">
    <location>
        <begin position="233"/>
        <end position="243"/>
    </location>
</feature>
<dbReference type="EMBL" id="CDMZ01002915">
    <property type="protein sequence ID" value="CEM44384.1"/>
    <property type="molecule type" value="Genomic_DNA"/>
</dbReference>
<dbReference type="GO" id="GO:0005634">
    <property type="term" value="C:nucleus"/>
    <property type="evidence" value="ECO:0007669"/>
    <property type="project" value="TreeGrafter"/>
</dbReference>
<feature type="compositionally biased region" description="Basic and acidic residues" evidence="13">
    <location>
        <begin position="261"/>
        <end position="280"/>
    </location>
</feature>
<accession>A0A0G4HJX6</accession>
<dbReference type="VEuPathDB" id="CryptoDB:Cvel_28318"/>
<dbReference type="GO" id="GO:0003723">
    <property type="term" value="F:RNA binding"/>
    <property type="evidence" value="ECO:0007669"/>
    <property type="project" value="UniProtKB-KW"/>
</dbReference>
<evidence type="ECO:0000256" key="9">
    <source>
        <dbReference type="ARBA" id="ARBA00022884"/>
    </source>
</evidence>
<organism evidence="14">
    <name type="scientific">Chromera velia CCMP2878</name>
    <dbReference type="NCBI Taxonomy" id="1169474"/>
    <lineage>
        <taxon>Eukaryota</taxon>
        <taxon>Sar</taxon>
        <taxon>Alveolata</taxon>
        <taxon>Colpodellida</taxon>
        <taxon>Chromeraceae</taxon>
        <taxon>Chromera</taxon>
    </lineage>
</organism>
<dbReference type="InterPro" id="IPR029063">
    <property type="entry name" value="SAM-dependent_MTases_sf"/>
</dbReference>
<dbReference type="PhylomeDB" id="A0A0G4HJX6"/>
<evidence type="ECO:0000256" key="6">
    <source>
        <dbReference type="ARBA" id="ARBA00022691"/>
    </source>
</evidence>
<dbReference type="Gene3D" id="3.40.50.150">
    <property type="entry name" value="Vaccinia Virus protein VP39"/>
    <property type="match status" value="1"/>
</dbReference>
<dbReference type="PANTHER" id="PTHR21404:SF3">
    <property type="entry name" value="SMALL RNA 2'-O-METHYLTRANSFERASE"/>
    <property type="match status" value="1"/>
</dbReference>
<evidence type="ECO:0000256" key="2">
    <source>
        <dbReference type="ARBA" id="ARBA00009026"/>
    </source>
</evidence>
<keyword evidence="8" id="KW-0460">Magnesium</keyword>
<dbReference type="SUPFAM" id="SSF53335">
    <property type="entry name" value="S-adenosyl-L-methionine-dependent methyltransferases"/>
    <property type="match status" value="1"/>
</dbReference>
<evidence type="ECO:0000256" key="1">
    <source>
        <dbReference type="ARBA" id="ARBA00001946"/>
    </source>
</evidence>
<reference evidence="14" key="1">
    <citation type="submission" date="2014-11" db="EMBL/GenBank/DDBJ databases">
        <authorList>
            <person name="Otto D Thomas"/>
            <person name="Naeem Raeece"/>
        </authorList>
    </citation>
    <scope>NUCLEOTIDE SEQUENCE</scope>
</reference>
<evidence type="ECO:0000256" key="4">
    <source>
        <dbReference type="ARBA" id="ARBA00022603"/>
    </source>
</evidence>
<dbReference type="Pfam" id="PF13489">
    <property type="entry name" value="Methyltransf_23"/>
    <property type="match status" value="1"/>
</dbReference>
<sequence>MKPDLRKKTRHFSTPLADQRLAFVISHIAPGRLFVDVGCGEGCIIDSVKNSDDFEVCVGIDVEAYDTWRGFLFHPFPRKKNLSLRLFAQEMETPSESMVDADLLSCMEMIEHCDDVDSTIRALLEFYQPKKMLLSTPNVEFNPILGVEGFRHLDHRFEWTRKEFQDLCKPAAVRHGYSVSFDGVGGPDEKQPERGHATQIAIFVRERPFERVVPDKGFCENEIVSTVYLSDTEKREQEKRNAEKFMNTELPESDESDDDWEGWKDDGEEELTHAETEKKGGWASEEDAWKDPGRAERAWGSDEVEWGSEGNSF</sequence>
<proteinExistence type="inferred from homology"/>
<keyword evidence="7" id="KW-0479">Metal-binding</keyword>
<dbReference type="GO" id="GO:0046872">
    <property type="term" value="F:metal ion binding"/>
    <property type="evidence" value="ECO:0007669"/>
    <property type="project" value="UniProtKB-KW"/>
</dbReference>
<feature type="compositionally biased region" description="Basic and acidic residues" evidence="13">
    <location>
        <begin position="287"/>
        <end position="300"/>
    </location>
</feature>
<keyword evidence="4" id="KW-0489">Methyltransferase</keyword>